<feature type="domain" description="Thioredoxin" evidence="6">
    <location>
        <begin position="39"/>
        <end position="176"/>
    </location>
</feature>
<name>A0A0C1TQT9_9BACT</name>
<evidence type="ECO:0000313" key="8">
    <source>
        <dbReference type="Proteomes" id="UP000031433"/>
    </source>
</evidence>
<dbReference type="InterPro" id="IPR036249">
    <property type="entry name" value="Thioredoxin-like_sf"/>
</dbReference>
<comment type="subcellular location">
    <subcellularLocation>
        <location evidence="1">Cell envelope</location>
    </subcellularLocation>
</comment>
<protein>
    <submittedName>
        <fullName evidence="7">Alkyl hydroperoxide reductase</fullName>
    </submittedName>
</protein>
<reference evidence="7 8" key="1">
    <citation type="submission" date="2015-01" db="EMBL/GenBank/DDBJ databases">
        <title>Genome sequence of the anaerobic bacterium Geobacter soli GSS01, a dissimilatory Fe(III) reducer from soil.</title>
        <authorList>
            <person name="Yang G."/>
            <person name="Zhou S."/>
        </authorList>
    </citation>
    <scope>NUCLEOTIDE SEQUENCE [LARGE SCALE GENOMIC DNA]</scope>
    <source>
        <strain evidence="7 8">GSS01</strain>
    </source>
</reference>
<dbReference type="GO" id="GO:0017004">
    <property type="term" value="P:cytochrome complex assembly"/>
    <property type="evidence" value="ECO:0007669"/>
    <property type="project" value="UniProtKB-KW"/>
</dbReference>
<accession>A0A0C1TQT9</accession>
<feature type="signal peptide" evidence="5">
    <location>
        <begin position="1"/>
        <end position="21"/>
    </location>
</feature>
<dbReference type="PROSITE" id="PS00194">
    <property type="entry name" value="THIOREDOXIN_1"/>
    <property type="match status" value="1"/>
</dbReference>
<evidence type="ECO:0000259" key="6">
    <source>
        <dbReference type="PROSITE" id="PS51352"/>
    </source>
</evidence>
<dbReference type="GO" id="GO:0016209">
    <property type="term" value="F:antioxidant activity"/>
    <property type="evidence" value="ECO:0007669"/>
    <property type="project" value="InterPro"/>
</dbReference>
<comment type="caution">
    <text evidence="7">The sequence shown here is derived from an EMBL/GenBank/DDBJ whole genome shotgun (WGS) entry which is preliminary data.</text>
</comment>
<feature type="chain" id="PRO_5002139439" evidence="5">
    <location>
        <begin position="22"/>
        <end position="177"/>
    </location>
</feature>
<keyword evidence="2" id="KW-0201">Cytochrome c-type biogenesis</keyword>
<dbReference type="GO" id="GO:0016491">
    <property type="term" value="F:oxidoreductase activity"/>
    <property type="evidence" value="ECO:0007669"/>
    <property type="project" value="InterPro"/>
</dbReference>
<sequence length="177" mass="19714">MLRLIPYLCACLLALAPYAMAASNPAPKPAANKAVAGVAVVGSPAPDLNLVTARGESRTLRQYRGKIILLNFWASWCPYCREEMPSMDRLAKLFPRGEVVVLAVNVEKKFPDRYRTAPIAFEMLSDPLEQAQLRYGVRNLPDTFVIDRNGIVRDRVKGAIAWDDPTVIRYLQALVRG</sequence>
<keyword evidence="4" id="KW-0676">Redox-active center</keyword>
<dbReference type="PANTHER" id="PTHR42852">
    <property type="entry name" value="THIOL:DISULFIDE INTERCHANGE PROTEIN DSBE"/>
    <property type="match status" value="1"/>
</dbReference>
<evidence type="ECO:0000256" key="1">
    <source>
        <dbReference type="ARBA" id="ARBA00004196"/>
    </source>
</evidence>
<dbReference type="Proteomes" id="UP000031433">
    <property type="component" value="Unassembled WGS sequence"/>
</dbReference>
<evidence type="ECO:0000256" key="2">
    <source>
        <dbReference type="ARBA" id="ARBA00022748"/>
    </source>
</evidence>
<keyword evidence="5" id="KW-0732">Signal</keyword>
<evidence type="ECO:0000256" key="5">
    <source>
        <dbReference type="SAM" id="SignalP"/>
    </source>
</evidence>
<evidence type="ECO:0000256" key="3">
    <source>
        <dbReference type="ARBA" id="ARBA00023157"/>
    </source>
</evidence>
<dbReference type="Gene3D" id="3.40.30.10">
    <property type="entry name" value="Glutaredoxin"/>
    <property type="match status" value="1"/>
</dbReference>
<dbReference type="SUPFAM" id="SSF52833">
    <property type="entry name" value="Thioredoxin-like"/>
    <property type="match status" value="1"/>
</dbReference>
<dbReference type="EMBL" id="JXBL01000001">
    <property type="protein sequence ID" value="KIE43134.1"/>
    <property type="molecule type" value="Genomic_DNA"/>
</dbReference>
<dbReference type="GO" id="GO:0030313">
    <property type="term" value="C:cell envelope"/>
    <property type="evidence" value="ECO:0007669"/>
    <property type="project" value="UniProtKB-SubCell"/>
</dbReference>
<dbReference type="PROSITE" id="PS51352">
    <property type="entry name" value="THIOREDOXIN_2"/>
    <property type="match status" value="1"/>
</dbReference>
<dbReference type="CDD" id="cd02966">
    <property type="entry name" value="TlpA_like_family"/>
    <property type="match status" value="1"/>
</dbReference>
<keyword evidence="3" id="KW-1015">Disulfide bond</keyword>
<dbReference type="InterPro" id="IPR017937">
    <property type="entry name" value="Thioredoxin_CS"/>
</dbReference>
<organism evidence="7 8">
    <name type="scientific">Geobacter soli</name>
    <dbReference type="NCBI Taxonomy" id="1510391"/>
    <lineage>
        <taxon>Bacteria</taxon>
        <taxon>Pseudomonadati</taxon>
        <taxon>Thermodesulfobacteriota</taxon>
        <taxon>Desulfuromonadia</taxon>
        <taxon>Geobacterales</taxon>
        <taxon>Geobacteraceae</taxon>
        <taxon>Geobacter</taxon>
    </lineage>
</organism>
<keyword evidence="8" id="KW-1185">Reference proteome</keyword>
<dbReference type="AlphaFoldDB" id="A0A0C1TQT9"/>
<dbReference type="InterPro" id="IPR050553">
    <property type="entry name" value="Thioredoxin_ResA/DsbE_sf"/>
</dbReference>
<dbReference type="RefSeq" id="WP_039646326.1">
    <property type="nucleotide sequence ID" value="NZ_JXBL01000001.1"/>
</dbReference>
<evidence type="ECO:0000256" key="4">
    <source>
        <dbReference type="ARBA" id="ARBA00023284"/>
    </source>
</evidence>
<gene>
    <name evidence="7" type="ORF">SE37_11060</name>
</gene>
<dbReference type="Pfam" id="PF00578">
    <property type="entry name" value="AhpC-TSA"/>
    <property type="match status" value="1"/>
</dbReference>
<evidence type="ECO:0000313" key="7">
    <source>
        <dbReference type="EMBL" id="KIE43134.1"/>
    </source>
</evidence>
<dbReference type="InterPro" id="IPR000866">
    <property type="entry name" value="AhpC/TSA"/>
</dbReference>
<dbReference type="PANTHER" id="PTHR42852:SF6">
    <property type="entry name" value="THIOL:DISULFIDE INTERCHANGE PROTEIN DSBE"/>
    <property type="match status" value="1"/>
</dbReference>
<dbReference type="InterPro" id="IPR013766">
    <property type="entry name" value="Thioredoxin_domain"/>
</dbReference>
<proteinExistence type="predicted"/>